<dbReference type="CDD" id="cd02062">
    <property type="entry name" value="Nitro_FMN_reductase"/>
    <property type="match status" value="1"/>
</dbReference>
<feature type="domain" description="Nitroreductase" evidence="6">
    <location>
        <begin position="126"/>
        <end position="171"/>
    </location>
</feature>
<evidence type="ECO:0000313" key="8">
    <source>
        <dbReference type="Proteomes" id="UP000824073"/>
    </source>
</evidence>
<evidence type="ECO:0000256" key="5">
    <source>
        <dbReference type="ARBA" id="ARBA00023002"/>
    </source>
</evidence>
<organism evidence="7 8">
    <name type="scientific">Candidatus Ventrousia excrementavium</name>
    <dbReference type="NCBI Taxonomy" id="2840961"/>
    <lineage>
        <taxon>Bacteria</taxon>
        <taxon>Bacillati</taxon>
        <taxon>Bacillota</taxon>
        <taxon>Clostridia</taxon>
        <taxon>Eubacteriales</taxon>
        <taxon>Clostridiaceae</taxon>
        <taxon>Clostridiaceae incertae sedis</taxon>
        <taxon>Candidatus Ventrousia</taxon>
    </lineage>
</organism>
<keyword evidence="5" id="KW-0560">Oxidoreductase</keyword>
<dbReference type="Proteomes" id="UP000824073">
    <property type="component" value="Unassembled WGS sequence"/>
</dbReference>
<evidence type="ECO:0000256" key="3">
    <source>
        <dbReference type="ARBA" id="ARBA00022630"/>
    </source>
</evidence>
<comment type="similarity">
    <text evidence="2">Belongs to the nitroreductase family.</text>
</comment>
<comment type="cofactor">
    <cofactor evidence="1">
        <name>FMN</name>
        <dbReference type="ChEBI" id="CHEBI:58210"/>
    </cofactor>
</comment>
<dbReference type="InterPro" id="IPR000415">
    <property type="entry name" value="Nitroreductase-like"/>
</dbReference>
<dbReference type="PANTHER" id="PTHR43673:SF2">
    <property type="entry name" value="NITROREDUCTASE"/>
    <property type="match status" value="1"/>
</dbReference>
<dbReference type="SUPFAM" id="SSF55469">
    <property type="entry name" value="FMN-dependent nitroreductase-like"/>
    <property type="match status" value="1"/>
</dbReference>
<proteinExistence type="inferred from homology"/>
<evidence type="ECO:0000256" key="2">
    <source>
        <dbReference type="ARBA" id="ARBA00007118"/>
    </source>
</evidence>
<dbReference type="AlphaFoldDB" id="A0A9D1LKV7"/>
<gene>
    <name evidence="7" type="ORF">IAB67_03655</name>
</gene>
<evidence type="ECO:0000259" key="6">
    <source>
        <dbReference type="Pfam" id="PF00881"/>
    </source>
</evidence>
<accession>A0A9D1LKV7</accession>
<dbReference type="InterPro" id="IPR029479">
    <property type="entry name" value="Nitroreductase"/>
</dbReference>
<name>A0A9D1LKV7_9CLOT</name>
<evidence type="ECO:0000256" key="1">
    <source>
        <dbReference type="ARBA" id="ARBA00001917"/>
    </source>
</evidence>
<dbReference type="GO" id="GO:0016491">
    <property type="term" value="F:oxidoreductase activity"/>
    <property type="evidence" value="ECO:0007669"/>
    <property type="project" value="UniProtKB-KW"/>
</dbReference>
<evidence type="ECO:0000256" key="4">
    <source>
        <dbReference type="ARBA" id="ARBA00022643"/>
    </source>
</evidence>
<dbReference type="Pfam" id="PF00881">
    <property type="entry name" value="Nitroreductase"/>
    <property type="match status" value="2"/>
</dbReference>
<evidence type="ECO:0000313" key="7">
    <source>
        <dbReference type="EMBL" id="HIU43375.1"/>
    </source>
</evidence>
<dbReference type="EMBL" id="DVMR01000033">
    <property type="protein sequence ID" value="HIU43375.1"/>
    <property type="molecule type" value="Genomic_DNA"/>
</dbReference>
<reference evidence="7" key="1">
    <citation type="submission" date="2020-10" db="EMBL/GenBank/DDBJ databases">
        <authorList>
            <person name="Gilroy R."/>
        </authorList>
    </citation>
    <scope>NUCLEOTIDE SEQUENCE</scope>
    <source>
        <strain evidence="7">CHK191-8634</strain>
    </source>
</reference>
<feature type="domain" description="Nitroreductase" evidence="6">
    <location>
        <begin position="217"/>
        <end position="276"/>
    </location>
</feature>
<protein>
    <submittedName>
        <fullName evidence="7">Nitroreductase family protein</fullName>
    </submittedName>
</protein>
<dbReference type="PANTHER" id="PTHR43673">
    <property type="entry name" value="NAD(P)H NITROREDUCTASE YDGI-RELATED"/>
    <property type="match status" value="1"/>
</dbReference>
<dbReference type="Gene3D" id="3.40.109.10">
    <property type="entry name" value="NADH Oxidase"/>
    <property type="match status" value="1"/>
</dbReference>
<comment type="caution">
    <text evidence="7">The sequence shown here is derived from an EMBL/GenBank/DDBJ whole genome shotgun (WGS) entry which is preliminary data.</text>
</comment>
<reference evidence="7" key="2">
    <citation type="journal article" date="2021" name="PeerJ">
        <title>Extensive microbial diversity within the chicken gut microbiome revealed by metagenomics and culture.</title>
        <authorList>
            <person name="Gilroy R."/>
            <person name="Ravi A."/>
            <person name="Getino M."/>
            <person name="Pursley I."/>
            <person name="Horton D.L."/>
            <person name="Alikhan N.F."/>
            <person name="Baker D."/>
            <person name="Gharbi K."/>
            <person name="Hall N."/>
            <person name="Watson M."/>
            <person name="Adriaenssens E.M."/>
            <person name="Foster-Nyarko E."/>
            <person name="Jarju S."/>
            <person name="Secka A."/>
            <person name="Antonio M."/>
            <person name="Oren A."/>
            <person name="Chaudhuri R.R."/>
            <person name="La Ragione R."/>
            <person name="Hildebrand F."/>
            <person name="Pallen M.J."/>
        </authorList>
    </citation>
    <scope>NUCLEOTIDE SEQUENCE</scope>
    <source>
        <strain evidence="7">CHK191-8634</strain>
    </source>
</reference>
<sequence>MAGAKLNPLLQKVALVRDDDFYMGLDDIAFRTCVQEKAHHSLEIQVCHAEHTGCEMFPQRPALVEHLLELWDRRGLSHELPEYRFARRLVDMANDYLNGRPIDLSSYAPRRLTPEEADRFDKILYGRRSVRAFDMERDVPDEMIDRLIDAALWAPNGGNMQPCRFLVIREKNEPGLFRGSDIPGGPVHIVIAVDTRGSRVMAQLHRGTVPPDEQLLSHRNTLLNCGAAGQNIVLAAHALGLSGVWLTFAGGMTERIARRFDLPDYIHLMTFIDVGYGVQTPVPPPKSTVSEAVLARV</sequence>
<keyword evidence="3" id="KW-0285">Flavoprotein</keyword>
<keyword evidence="4" id="KW-0288">FMN</keyword>